<keyword evidence="1" id="KW-0732">Signal</keyword>
<gene>
    <name evidence="2" type="ORF">L484_020876</name>
</gene>
<name>W9QGX3_9ROSA</name>
<accession>W9QGX3</accession>
<evidence type="ECO:0000313" key="2">
    <source>
        <dbReference type="EMBL" id="EXB37085.1"/>
    </source>
</evidence>
<reference evidence="3" key="1">
    <citation type="submission" date="2013-01" db="EMBL/GenBank/DDBJ databases">
        <title>Draft Genome Sequence of a Mulberry Tree, Morus notabilis C.K. Schneid.</title>
        <authorList>
            <person name="He N."/>
            <person name="Zhao S."/>
        </authorList>
    </citation>
    <scope>NUCLEOTIDE SEQUENCE</scope>
</reference>
<evidence type="ECO:0008006" key="4">
    <source>
        <dbReference type="Google" id="ProtNLM"/>
    </source>
</evidence>
<feature type="chain" id="PRO_5004930631" description="Transmembrane protein" evidence="1">
    <location>
        <begin position="29"/>
        <end position="88"/>
    </location>
</feature>
<protein>
    <recommendedName>
        <fullName evidence="4">Transmembrane protein</fullName>
    </recommendedName>
</protein>
<dbReference type="Proteomes" id="UP000030645">
    <property type="component" value="Unassembled WGS sequence"/>
</dbReference>
<dbReference type="EMBL" id="KE343603">
    <property type="protein sequence ID" value="EXB37085.1"/>
    <property type="molecule type" value="Genomic_DNA"/>
</dbReference>
<proteinExistence type="predicted"/>
<feature type="signal peptide" evidence="1">
    <location>
        <begin position="1"/>
        <end position="28"/>
    </location>
</feature>
<sequence>MGSTNGYSKAFATLLIVFNLMFFTSVSSNKVPHPPNGTIPSPAIAPKKQGKSPKDTLEFGVCGIWLGLVIGAKPERDMLFPHKGSCRS</sequence>
<organism evidence="2 3">
    <name type="scientific">Morus notabilis</name>
    <dbReference type="NCBI Taxonomy" id="981085"/>
    <lineage>
        <taxon>Eukaryota</taxon>
        <taxon>Viridiplantae</taxon>
        <taxon>Streptophyta</taxon>
        <taxon>Embryophyta</taxon>
        <taxon>Tracheophyta</taxon>
        <taxon>Spermatophyta</taxon>
        <taxon>Magnoliopsida</taxon>
        <taxon>eudicotyledons</taxon>
        <taxon>Gunneridae</taxon>
        <taxon>Pentapetalae</taxon>
        <taxon>rosids</taxon>
        <taxon>fabids</taxon>
        <taxon>Rosales</taxon>
        <taxon>Moraceae</taxon>
        <taxon>Moreae</taxon>
        <taxon>Morus</taxon>
    </lineage>
</organism>
<evidence type="ECO:0000256" key="1">
    <source>
        <dbReference type="SAM" id="SignalP"/>
    </source>
</evidence>
<keyword evidence="3" id="KW-1185">Reference proteome</keyword>
<dbReference type="AlphaFoldDB" id="W9QGX3"/>
<evidence type="ECO:0000313" key="3">
    <source>
        <dbReference type="Proteomes" id="UP000030645"/>
    </source>
</evidence>